<proteinExistence type="predicted"/>
<keyword evidence="2" id="KW-1185">Reference proteome</keyword>
<organism evidence="1 2">
    <name type="scientific">Corymbia citriodora subsp. variegata</name>
    <dbReference type="NCBI Taxonomy" id="360336"/>
    <lineage>
        <taxon>Eukaryota</taxon>
        <taxon>Viridiplantae</taxon>
        <taxon>Streptophyta</taxon>
        <taxon>Embryophyta</taxon>
        <taxon>Tracheophyta</taxon>
        <taxon>Spermatophyta</taxon>
        <taxon>Magnoliopsida</taxon>
        <taxon>eudicotyledons</taxon>
        <taxon>Gunneridae</taxon>
        <taxon>Pentapetalae</taxon>
        <taxon>rosids</taxon>
        <taxon>malvids</taxon>
        <taxon>Myrtales</taxon>
        <taxon>Myrtaceae</taxon>
        <taxon>Myrtoideae</taxon>
        <taxon>Eucalypteae</taxon>
        <taxon>Corymbia</taxon>
    </lineage>
</organism>
<feature type="non-terminal residue" evidence="1">
    <location>
        <position position="128"/>
    </location>
</feature>
<protein>
    <submittedName>
        <fullName evidence="1">Uncharacterized protein</fullName>
    </submittedName>
</protein>
<gene>
    <name evidence="1" type="ORF">BT93_L0620</name>
</gene>
<reference evidence="1" key="1">
    <citation type="submission" date="2020-05" db="EMBL/GenBank/DDBJ databases">
        <title>WGS assembly of Corymbia citriodora subspecies variegata.</title>
        <authorList>
            <person name="Barry K."/>
            <person name="Hundley H."/>
            <person name="Shu S."/>
            <person name="Jenkins J."/>
            <person name="Grimwood J."/>
            <person name="Baten A."/>
        </authorList>
    </citation>
    <scope>NUCLEOTIDE SEQUENCE</scope>
    <source>
        <strain evidence="1">CV2-018</strain>
    </source>
</reference>
<accession>A0A8T0CEJ8</accession>
<evidence type="ECO:0000313" key="1">
    <source>
        <dbReference type="EMBL" id="KAF7845801.1"/>
    </source>
</evidence>
<sequence>MALPFRTQCLRSHHCHHSFLSHHIIKTATFLPSNSLPVVAFEGSSILVHKRFSSRSIFSRKKKKRSGSQRFTRFVLKLIPIIASNLKASPHPLHLIAEELGGGDGSGGGSGFWGGSGWWGWFDGRRRG</sequence>
<dbReference type="Gramene" id="rna-gnl|WGS:JABURB|Cocit.L0620.1">
    <property type="protein sequence ID" value="cds-KAF7845801.1"/>
    <property type="gene ID" value="gene-BT93_L0620"/>
</dbReference>
<comment type="caution">
    <text evidence="1">The sequence shown here is derived from an EMBL/GenBank/DDBJ whole genome shotgun (WGS) entry which is preliminary data.</text>
</comment>
<dbReference type="AlphaFoldDB" id="A0A8T0CEJ8"/>
<name>A0A8T0CEJ8_CORYI</name>
<evidence type="ECO:0000313" key="2">
    <source>
        <dbReference type="Proteomes" id="UP000806378"/>
    </source>
</evidence>
<dbReference type="EMBL" id="MU100138">
    <property type="protein sequence ID" value="KAF7845801.1"/>
    <property type="molecule type" value="Genomic_DNA"/>
</dbReference>
<dbReference type="Proteomes" id="UP000806378">
    <property type="component" value="Unassembled WGS sequence"/>
</dbReference>